<evidence type="ECO:0000313" key="1">
    <source>
        <dbReference type="EMBL" id="QIG68283.1"/>
    </source>
</evidence>
<name>A0A7S5USK1_9CAUD</name>
<gene>
    <name evidence="1" type="ORF">EVB57_006</name>
</gene>
<accession>A0A7S5USK1</accession>
<reference evidence="1 2" key="1">
    <citation type="submission" date="2020-01" db="EMBL/GenBank/DDBJ databases">
        <title>Patterns of diversity and host range of bacteriophage communities associated with bean-nodulatin bacteria.</title>
        <authorList>
            <person name="Vann Cauwenberghe J."/>
            <person name="Santamaria R.I."/>
            <person name="Bustos P."/>
            <person name="Juarez S."/>
            <person name="Gonzalez V."/>
        </authorList>
    </citation>
    <scope>NUCLEOTIDE SEQUENCE [LARGE SCALE GENOMIC DNA]</scope>
    <source>
        <strain evidence="2">RHph</strain>
    </source>
</reference>
<dbReference type="Proteomes" id="UP000612125">
    <property type="component" value="Segment"/>
</dbReference>
<evidence type="ECO:0000313" key="2">
    <source>
        <dbReference type="Proteomes" id="UP000612125"/>
    </source>
</evidence>
<sequence>MANRQLALTQRQIEAICKGAARAGMSPEININGTWVRLIPNVQTAIAAPVVSREQELDDELDRFRAKHGYS</sequence>
<protein>
    <submittedName>
        <fullName evidence="1">Uncharacterized protein</fullName>
    </submittedName>
</protein>
<proteinExistence type="predicted"/>
<dbReference type="EMBL" id="MN988488">
    <property type="protein sequence ID" value="QIG68283.1"/>
    <property type="molecule type" value="Genomic_DNA"/>
</dbReference>
<organism evidence="1 2">
    <name type="scientific">Rhizobium phage RHph_Y1_20</name>
    <dbReference type="NCBI Taxonomy" id="2509571"/>
    <lineage>
        <taxon>Viruses</taxon>
        <taxon>Duplodnaviria</taxon>
        <taxon>Heunggongvirae</taxon>
        <taxon>Uroviricota</taxon>
        <taxon>Caudoviricetes</taxon>
        <taxon>Autographivirales</taxon>
        <taxon>Dunnvirinae</taxon>
        <taxon>Tepoztlanvirus</taxon>
        <taxon>Tepoztlanvirus RHphY120</taxon>
    </lineage>
</organism>
<keyword evidence="2" id="KW-1185">Reference proteome</keyword>